<organism evidence="8 9">
    <name type="scientific">Aerophobetes bacterium</name>
    <dbReference type="NCBI Taxonomy" id="2030807"/>
    <lineage>
        <taxon>Bacteria</taxon>
        <taxon>Candidatus Aerophobota</taxon>
    </lineage>
</organism>
<dbReference type="Pfam" id="PF00366">
    <property type="entry name" value="Ribosomal_S17"/>
    <property type="match status" value="1"/>
</dbReference>
<dbReference type="HAMAP" id="MF_01345_B">
    <property type="entry name" value="Ribosomal_uS17_B"/>
    <property type="match status" value="1"/>
</dbReference>
<keyword evidence="4 6" id="KW-0689">Ribosomal protein</keyword>
<keyword evidence="5 6" id="KW-0687">Ribonucleoprotein</keyword>
<comment type="caution">
    <text evidence="8">The sequence shown here is derived from an EMBL/GenBank/DDBJ whole genome shotgun (WGS) entry which is preliminary data.</text>
</comment>
<dbReference type="Gene3D" id="2.40.50.140">
    <property type="entry name" value="Nucleic acid-binding proteins"/>
    <property type="match status" value="1"/>
</dbReference>
<dbReference type="PANTHER" id="PTHR10744:SF1">
    <property type="entry name" value="SMALL RIBOSOMAL SUBUNIT PROTEIN US17M"/>
    <property type="match status" value="1"/>
</dbReference>
<dbReference type="InterPro" id="IPR019984">
    <property type="entry name" value="Ribosomal_uS17_bact/chlr"/>
</dbReference>
<comment type="function">
    <text evidence="6">One of the primary rRNA binding proteins, it binds specifically to the 5'-end of 16S ribosomal RNA.</text>
</comment>
<evidence type="ECO:0000256" key="7">
    <source>
        <dbReference type="RuleBase" id="RU003872"/>
    </source>
</evidence>
<keyword evidence="2 6" id="KW-0699">rRNA-binding</keyword>
<dbReference type="InterPro" id="IPR012340">
    <property type="entry name" value="NA-bd_OB-fold"/>
</dbReference>
<dbReference type="InterPro" id="IPR000266">
    <property type="entry name" value="Ribosomal_uS17"/>
</dbReference>
<comment type="subunit">
    <text evidence="6">Part of the 30S ribosomal subunit.</text>
</comment>
<dbReference type="PANTHER" id="PTHR10744">
    <property type="entry name" value="40S RIBOSOMAL PROTEIN S11 FAMILY MEMBER"/>
    <property type="match status" value="1"/>
</dbReference>
<evidence type="ECO:0000256" key="2">
    <source>
        <dbReference type="ARBA" id="ARBA00022730"/>
    </source>
</evidence>
<evidence type="ECO:0000313" key="9">
    <source>
        <dbReference type="Proteomes" id="UP000316360"/>
    </source>
</evidence>
<name>A0A523S412_UNCAE</name>
<dbReference type="GO" id="GO:0022627">
    <property type="term" value="C:cytosolic small ribosomal subunit"/>
    <property type="evidence" value="ECO:0007669"/>
    <property type="project" value="UniProtKB-UniRule"/>
</dbReference>
<dbReference type="GO" id="GO:0019843">
    <property type="term" value="F:rRNA binding"/>
    <property type="evidence" value="ECO:0007669"/>
    <property type="project" value="UniProtKB-UniRule"/>
</dbReference>
<dbReference type="CDD" id="cd00364">
    <property type="entry name" value="Ribosomal_uS17"/>
    <property type="match status" value="1"/>
</dbReference>
<dbReference type="Proteomes" id="UP000316360">
    <property type="component" value="Unassembled WGS sequence"/>
</dbReference>
<dbReference type="NCBIfam" id="TIGR03635">
    <property type="entry name" value="uS17_bact"/>
    <property type="match status" value="1"/>
</dbReference>
<dbReference type="EMBL" id="SOKJ01000052">
    <property type="protein sequence ID" value="TET12762.1"/>
    <property type="molecule type" value="Genomic_DNA"/>
</dbReference>
<sequence length="90" mass="10678">MNDNRIKRKKERAGEVISDRMDKTAVVLIKRESIHSLYGKKIRKKKKIKVHDPENKCRKGDIVRVVETRPLSKEKCWRIAEILIRREGVK</sequence>
<evidence type="ECO:0000256" key="3">
    <source>
        <dbReference type="ARBA" id="ARBA00022884"/>
    </source>
</evidence>
<dbReference type="SUPFAM" id="SSF50249">
    <property type="entry name" value="Nucleic acid-binding proteins"/>
    <property type="match status" value="1"/>
</dbReference>
<dbReference type="PROSITE" id="PS00056">
    <property type="entry name" value="RIBOSOMAL_S17"/>
    <property type="match status" value="1"/>
</dbReference>
<protein>
    <recommendedName>
        <fullName evidence="6">Small ribosomal subunit protein uS17</fullName>
    </recommendedName>
</protein>
<comment type="similarity">
    <text evidence="1 6 7">Belongs to the universal ribosomal protein uS17 family.</text>
</comment>
<evidence type="ECO:0000256" key="5">
    <source>
        <dbReference type="ARBA" id="ARBA00023274"/>
    </source>
</evidence>
<proteinExistence type="inferred from homology"/>
<evidence type="ECO:0000256" key="6">
    <source>
        <dbReference type="HAMAP-Rule" id="MF_01345"/>
    </source>
</evidence>
<reference evidence="8 9" key="1">
    <citation type="submission" date="2019-03" db="EMBL/GenBank/DDBJ databases">
        <title>Metabolic potential of uncultured bacteria and archaea associated with petroleum seepage in deep-sea sediments.</title>
        <authorList>
            <person name="Dong X."/>
            <person name="Hubert C."/>
        </authorList>
    </citation>
    <scope>NUCLEOTIDE SEQUENCE [LARGE SCALE GENOMIC DNA]</scope>
    <source>
        <strain evidence="8">E44_bin7</strain>
    </source>
</reference>
<dbReference type="GO" id="GO:0006412">
    <property type="term" value="P:translation"/>
    <property type="evidence" value="ECO:0007669"/>
    <property type="project" value="UniProtKB-UniRule"/>
</dbReference>
<dbReference type="GO" id="GO:0003735">
    <property type="term" value="F:structural constituent of ribosome"/>
    <property type="evidence" value="ECO:0007669"/>
    <property type="project" value="UniProtKB-UniRule"/>
</dbReference>
<keyword evidence="3 6" id="KW-0694">RNA-binding</keyword>
<evidence type="ECO:0000256" key="4">
    <source>
        <dbReference type="ARBA" id="ARBA00022980"/>
    </source>
</evidence>
<dbReference type="AlphaFoldDB" id="A0A523S412"/>
<gene>
    <name evidence="6 8" type="primary">rpsQ</name>
    <name evidence="8" type="ORF">E3J84_01020</name>
</gene>
<accession>A0A523S412</accession>
<dbReference type="PRINTS" id="PR00973">
    <property type="entry name" value="RIBOSOMALS17"/>
</dbReference>
<dbReference type="InterPro" id="IPR019979">
    <property type="entry name" value="Ribosomal_uS17_CS"/>
</dbReference>
<evidence type="ECO:0000313" key="8">
    <source>
        <dbReference type="EMBL" id="TET12762.1"/>
    </source>
</evidence>
<evidence type="ECO:0000256" key="1">
    <source>
        <dbReference type="ARBA" id="ARBA00010254"/>
    </source>
</evidence>
<dbReference type="NCBIfam" id="NF004123">
    <property type="entry name" value="PRK05610.1"/>
    <property type="match status" value="1"/>
</dbReference>